<feature type="region of interest" description="Disordered" evidence="1">
    <location>
        <begin position="310"/>
        <end position="347"/>
    </location>
</feature>
<reference evidence="2" key="2">
    <citation type="submission" date="2021-10" db="EMBL/GenBank/DDBJ databases">
        <title>Phylogenomics reveals ancestral predisposition of the termite-cultivated fungus Termitomyces towards a domesticated lifestyle.</title>
        <authorList>
            <person name="Auxier B."/>
            <person name="Grum-Grzhimaylo A."/>
            <person name="Cardenas M.E."/>
            <person name="Lodge J.D."/>
            <person name="Laessoe T."/>
            <person name="Pedersen O."/>
            <person name="Smith M.E."/>
            <person name="Kuyper T.W."/>
            <person name="Franco-Molano E.A."/>
            <person name="Baroni T.J."/>
            <person name="Aanen D.K."/>
        </authorList>
    </citation>
    <scope>NUCLEOTIDE SEQUENCE</scope>
    <source>
        <strain evidence="2">D49</strain>
    </source>
</reference>
<reference evidence="2" key="1">
    <citation type="submission" date="2021-02" db="EMBL/GenBank/DDBJ databases">
        <authorList>
            <person name="Nieuwenhuis M."/>
            <person name="Van De Peppel L.J.J."/>
        </authorList>
    </citation>
    <scope>NUCLEOTIDE SEQUENCE</scope>
    <source>
        <strain evidence="2">D49</strain>
    </source>
</reference>
<dbReference type="Proteomes" id="UP000717328">
    <property type="component" value="Unassembled WGS sequence"/>
</dbReference>
<gene>
    <name evidence="2" type="ORF">H0H81_002431</name>
</gene>
<evidence type="ECO:0000256" key="1">
    <source>
        <dbReference type="SAM" id="MobiDB-lite"/>
    </source>
</evidence>
<feature type="compositionally biased region" description="Low complexity" evidence="1">
    <location>
        <begin position="319"/>
        <end position="336"/>
    </location>
</feature>
<dbReference type="OrthoDB" id="3261666at2759"/>
<feature type="compositionally biased region" description="Low complexity" evidence="1">
    <location>
        <begin position="23"/>
        <end position="32"/>
    </location>
</feature>
<dbReference type="AlphaFoldDB" id="A0A9P7GFP3"/>
<feature type="region of interest" description="Disordered" evidence="1">
    <location>
        <begin position="1"/>
        <end position="101"/>
    </location>
</feature>
<protein>
    <submittedName>
        <fullName evidence="2">Uncharacterized protein</fullName>
    </submittedName>
</protein>
<feature type="compositionally biased region" description="Polar residues" evidence="1">
    <location>
        <begin position="337"/>
        <end position="347"/>
    </location>
</feature>
<feature type="region of interest" description="Disordered" evidence="1">
    <location>
        <begin position="143"/>
        <end position="182"/>
    </location>
</feature>
<feature type="compositionally biased region" description="Acidic residues" evidence="1">
    <location>
        <begin position="73"/>
        <end position="82"/>
    </location>
</feature>
<proteinExistence type="predicted"/>
<feature type="compositionally biased region" description="Pro residues" evidence="1">
    <location>
        <begin position="163"/>
        <end position="173"/>
    </location>
</feature>
<dbReference type="EMBL" id="JABCKI010000767">
    <property type="protein sequence ID" value="KAG5649704.1"/>
    <property type="molecule type" value="Genomic_DNA"/>
</dbReference>
<organism evidence="2 3">
    <name type="scientific">Sphagnurus paluster</name>
    <dbReference type="NCBI Taxonomy" id="117069"/>
    <lineage>
        <taxon>Eukaryota</taxon>
        <taxon>Fungi</taxon>
        <taxon>Dikarya</taxon>
        <taxon>Basidiomycota</taxon>
        <taxon>Agaricomycotina</taxon>
        <taxon>Agaricomycetes</taxon>
        <taxon>Agaricomycetidae</taxon>
        <taxon>Agaricales</taxon>
        <taxon>Tricholomatineae</taxon>
        <taxon>Lyophyllaceae</taxon>
        <taxon>Sphagnurus</taxon>
    </lineage>
</organism>
<evidence type="ECO:0000313" key="2">
    <source>
        <dbReference type="EMBL" id="KAG5649704.1"/>
    </source>
</evidence>
<name>A0A9P7GFP3_9AGAR</name>
<accession>A0A9P7GFP3</accession>
<keyword evidence="3" id="KW-1185">Reference proteome</keyword>
<sequence>MAHPPLAGKPPFATDLPDSFYEQQPAQPRQRQQPPPNPNARTSAYDVYNNYITDDNRQSGAGALGLGLLNMADDSDDEDDDDNHSHASHASKHAALAAATAKPIAAPQPGYAAPIAALNLARGPQSRPPALQIPAPVAMPSPQTFLANPFDDPQPQSRMQPPLKSPSPTPSTPHPLQAPMTPITPVFARPAKTAPGISFAAGPAPSRIIRGQAEEAIIPSRGEKGDDFWRRFSMVAKEENRKPATQKTSVWLSKTQSGSTRLSRWVWITGIILLIVRPLLCAPPACPNHPQIIGAAIGLGWYVSHNKPDHQQPKAFGGSANEAATASTSATVDPSTGSTVKHVSPTHTLASRVEPSVLAAPVRRSHAHAHKKRRQLAH</sequence>
<evidence type="ECO:0000313" key="3">
    <source>
        <dbReference type="Proteomes" id="UP000717328"/>
    </source>
</evidence>
<comment type="caution">
    <text evidence="2">The sequence shown here is derived from an EMBL/GenBank/DDBJ whole genome shotgun (WGS) entry which is preliminary data.</text>
</comment>